<protein>
    <submittedName>
        <fullName evidence="1">Uncharacterized protein</fullName>
    </submittedName>
</protein>
<dbReference type="Gene3D" id="3.90.280.10">
    <property type="entry name" value="PEBP-like"/>
    <property type="match status" value="1"/>
</dbReference>
<accession>A0AAD9MNR6</accession>
<dbReference type="Proteomes" id="UP001255856">
    <property type="component" value="Unassembled WGS sequence"/>
</dbReference>
<proteinExistence type="predicted"/>
<dbReference type="InterPro" id="IPR035810">
    <property type="entry name" value="PEBP_euk"/>
</dbReference>
<dbReference type="InterPro" id="IPR008914">
    <property type="entry name" value="PEBP"/>
</dbReference>
<comment type="caution">
    <text evidence="1">The sequence shown here is derived from an EMBL/GenBank/DDBJ whole genome shotgun (WGS) entry which is preliminary data.</text>
</comment>
<dbReference type="PANTHER" id="PTHR11362:SF82">
    <property type="entry name" value="PHOSPHATIDYLETHANOLAMINE-BINDING PROTEIN 4"/>
    <property type="match status" value="1"/>
</dbReference>
<dbReference type="InterPro" id="IPR036610">
    <property type="entry name" value="PEBP-like_sf"/>
</dbReference>
<organism evidence="1 2">
    <name type="scientific">Prototheca wickerhamii</name>
    <dbReference type="NCBI Taxonomy" id="3111"/>
    <lineage>
        <taxon>Eukaryota</taxon>
        <taxon>Viridiplantae</taxon>
        <taxon>Chlorophyta</taxon>
        <taxon>core chlorophytes</taxon>
        <taxon>Trebouxiophyceae</taxon>
        <taxon>Chlorellales</taxon>
        <taxon>Chlorellaceae</taxon>
        <taxon>Prototheca</taxon>
    </lineage>
</organism>
<keyword evidence="2" id="KW-1185">Reference proteome</keyword>
<sequence length="166" mass="18539">MSLRELERGRIIPDVVETVNTHSKAQIAVTFGDIPVVLGENIDPKDSSKEPHVSITGTEDHAFYTLICTDPDAPDPANPTKAEFVHWIVTNIHKGDIKSGDKVLSYVGPAPPTGVHRYVFLLYKQSEKIKFEAPEQRILFKVAAEAEKYYLGDPEAVIYFTSKKDK</sequence>
<dbReference type="PANTHER" id="PTHR11362">
    <property type="entry name" value="PHOSPHATIDYLETHANOLAMINE-BINDING PROTEIN"/>
    <property type="match status" value="1"/>
</dbReference>
<dbReference type="CDD" id="cd00866">
    <property type="entry name" value="PEBP_euk"/>
    <property type="match status" value="1"/>
</dbReference>
<gene>
    <name evidence="1" type="ORF">QBZ16_003087</name>
</gene>
<dbReference type="EMBL" id="JASFZW010000003">
    <property type="protein sequence ID" value="KAK2079396.1"/>
    <property type="molecule type" value="Genomic_DNA"/>
</dbReference>
<name>A0AAD9MNR6_PROWI</name>
<dbReference type="Pfam" id="PF01161">
    <property type="entry name" value="PBP"/>
    <property type="match status" value="1"/>
</dbReference>
<dbReference type="AlphaFoldDB" id="A0AAD9MNR6"/>
<dbReference type="SUPFAM" id="SSF49777">
    <property type="entry name" value="PEBP-like"/>
    <property type="match status" value="1"/>
</dbReference>
<evidence type="ECO:0000313" key="2">
    <source>
        <dbReference type="Proteomes" id="UP001255856"/>
    </source>
</evidence>
<reference evidence="1" key="1">
    <citation type="submission" date="2021-01" db="EMBL/GenBank/DDBJ databases">
        <authorList>
            <person name="Eckstrom K.M.E."/>
        </authorList>
    </citation>
    <scope>NUCLEOTIDE SEQUENCE</scope>
    <source>
        <strain evidence="1">UVCC 0001</strain>
    </source>
</reference>
<evidence type="ECO:0000313" key="1">
    <source>
        <dbReference type="EMBL" id="KAK2079396.1"/>
    </source>
</evidence>